<dbReference type="GeneID" id="68365435"/>
<dbReference type="HOGENOM" id="CLU_1882638_0_0_9"/>
<dbReference type="InterPro" id="IPR010982">
    <property type="entry name" value="Lambda_DNA-bd_dom_sf"/>
</dbReference>
<feature type="domain" description="HTH cro/C1-type" evidence="1">
    <location>
        <begin position="4"/>
        <end position="61"/>
    </location>
</feature>
<dbReference type="SUPFAM" id="SSF47413">
    <property type="entry name" value="lambda repressor-like DNA-binding domains"/>
    <property type="match status" value="1"/>
</dbReference>
<reference key="1">
    <citation type="submission" date="2010-09" db="EMBL/GenBank/DDBJ databases">
        <authorList>
            <person name="Roh H."/>
            <person name="Ko H.-J."/>
            <person name="Kim D."/>
            <person name="Choi D.G."/>
            <person name="Park S."/>
            <person name="Kim S."/>
            <person name="Kim K.H."/>
            <person name="Chang I.S."/>
            <person name="Choi I.-G."/>
        </authorList>
    </citation>
    <scope>NUCLEOTIDE SEQUENCE</scope>
    <source>
        <strain>KIST612</strain>
    </source>
</reference>
<dbReference type="RefSeq" id="WP_013381468.1">
    <property type="nucleotide sequence ID" value="NC_014624.2"/>
</dbReference>
<dbReference type="GO" id="GO:0003677">
    <property type="term" value="F:DNA binding"/>
    <property type="evidence" value="ECO:0007669"/>
    <property type="project" value="InterPro"/>
</dbReference>
<accession>E3GEN4</accession>
<evidence type="ECO:0000259" key="1">
    <source>
        <dbReference type="PROSITE" id="PS50943"/>
    </source>
</evidence>
<dbReference type="KEGG" id="elm:ELI_4658"/>
<dbReference type="eggNOG" id="COG1396">
    <property type="taxonomic scope" value="Bacteria"/>
</dbReference>
<dbReference type="Gene3D" id="1.10.260.40">
    <property type="entry name" value="lambda repressor-like DNA-binding domains"/>
    <property type="match status" value="1"/>
</dbReference>
<gene>
    <name evidence="2" type="ordered locus">ELI_3181</name>
    <name evidence="3" type="ordered locus">ELI_4658</name>
</gene>
<proteinExistence type="predicted"/>
<keyword evidence="4" id="KW-1185">Reference proteome</keyword>
<evidence type="ECO:0000313" key="4">
    <source>
        <dbReference type="Proteomes" id="UP000006873"/>
    </source>
</evidence>
<dbReference type="InterPro" id="IPR001387">
    <property type="entry name" value="Cro/C1-type_HTH"/>
</dbReference>
<dbReference type="CDD" id="cd00093">
    <property type="entry name" value="HTH_XRE"/>
    <property type="match status" value="1"/>
</dbReference>
<evidence type="ECO:0000313" key="2">
    <source>
        <dbReference type="EMBL" id="ADO38150.1"/>
    </source>
</evidence>
<dbReference type="KEGG" id="elm:ELI_3181"/>
<organism evidence="2 4">
    <name type="scientific">Eubacterium callanderi</name>
    <dbReference type="NCBI Taxonomy" id="53442"/>
    <lineage>
        <taxon>Bacteria</taxon>
        <taxon>Bacillati</taxon>
        <taxon>Bacillota</taxon>
        <taxon>Clostridia</taxon>
        <taxon>Eubacteriales</taxon>
        <taxon>Eubacteriaceae</taxon>
        <taxon>Eubacterium</taxon>
    </lineage>
</organism>
<evidence type="ECO:0000313" key="3">
    <source>
        <dbReference type="EMBL" id="AEU12326.1"/>
    </source>
</evidence>
<dbReference type="EMBL" id="CP002273">
    <property type="protein sequence ID" value="ADO38150.1"/>
    <property type="molecule type" value="Genomic_DNA"/>
</dbReference>
<dbReference type="PROSITE" id="PS50943">
    <property type="entry name" value="HTH_CROC1"/>
    <property type="match status" value="1"/>
</dbReference>
<sequence length="135" mass="15623">MSKLQKIRKKRCLTQKGLSDLSGVPFSILKKYESGEREIVKASAETLLRLATVLTCQIEELLEDEDKLEIKDGLMQKMYNEWRDEGIQAAEDSGLPFNYDCGVPSAREDFAYYWSMEEAPDFETMLRYEKNYSKG</sequence>
<reference evidence="2 4" key="2">
    <citation type="journal article" date="2011" name="J. Bacteriol.">
        <title>Complete genome sequence of a carbon monoxide-utilizing acetogen, Eubacterium limosum KIST612.</title>
        <authorList>
            <person name="Roh H."/>
            <person name="Ko H.J."/>
            <person name="Kim D."/>
            <person name="Choi D.G."/>
            <person name="Park S."/>
            <person name="Kim S."/>
            <person name="Chang I.S."/>
            <person name="Choi I.G."/>
        </authorList>
    </citation>
    <scope>NUCLEOTIDE SEQUENCE [LARGE SCALE GENOMIC DNA]</scope>
    <source>
        <strain evidence="2 4">KIST612</strain>
    </source>
</reference>
<dbReference type="AlphaFoldDB" id="E3GEN4"/>
<protein>
    <submittedName>
        <fullName evidence="2">Toxin-antitoxin system</fullName>
    </submittedName>
</protein>
<dbReference type="SMART" id="SM00530">
    <property type="entry name" value="HTH_XRE"/>
    <property type="match status" value="1"/>
</dbReference>
<name>E3GEN4_9FIRM</name>
<dbReference type="Pfam" id="PF01381">
    <property type="entry name" value="HTH_3"/>
    <property type="match status" value="1"/>
</dbReference>
<dbReference type="Proteomes" id="UP000006873">
    <property type="component" value="Chromosome"/>
</dbReference>
<dbReference type="EMBL" id="CP002273">
    <property type="protein sequence ID" value="AEU12326.1"/>
    <property type="molecule type" value="Genomic_DNA"/>
</dbReference>